<dbReference type="InterPro" id="IPR018997">
    <property type="entry name" value="PUB_domain"/>
</dbReference>
<feature type="domain" description="PUB" evidence="2">
    <location>
        <begin position="245"/>
        <end position="304"/>
    </location>
</feature>
<dbReference type="EMBL" id="JH159156">
    <property type="protein sequence ID" value="EGZ12782.1"/>
    <property type="molecule type" value="Genomic_DNA"/>
</dbReference>
<feature type="region of interest" description="Disordered" evidence="1">
    <location>
        <begin position="362"/>
        <end position="411"/>
    </location>
</feature>
<protein>
    <submittedName>
        <fullName evidence="4">Uncharacterized protein</fullName>
    </submittedName>
</protein>
<dbReference type="SUPFAM" id="SSF143503">
    <property type="entry name" value="PUG domain-like"/>
    <property type="match status" value="1"/>
</dbReference>
<dbReference type="PANTHER" id="PTHR36855">
    <property type="entry name" value="CHROMOSOME 10, WHOLE GENOME SHOTGUN SEQUENCE"/>
    <property type="match status" value="1"/>
</dbReference>
<gene>
    <name evidence="4" type="ORF">PHYSODRAFT_510400</name>
</gene>
<evidence type="ECO:0000313" key="4">
    <source>
        <dbReference type="EMBL" id="EGZ12782.1"/>
    </source>
</evidence>
<dbReference type="KEGG" id="psoj:PHYSODRAFT_510400"/>
<feature type="compositionally biased region" description="Polar residues" evidence="1">
    <location>
        <begin position="199"/>
        <end position="213"/>
    </location>
</feature>
<feature type="compositionally biased region" description="Basic and acidic residues" evidence="1">
    <location>
        <begin position="1"/>
        <end position="15"/>
    </location>
</feature>
<dbReference type="CDD" id="cd09212">
    <property type="entry name" value="PUB"/>
    <property type="match status" value="1"/>
</dbReference>
<dbReference type="OMA" id="SMEWKWH"/>
<name>G4ZSR1_PHYSP</name>
<feature type="domain" description="Peroxisomal membrane protein PEX14-like KPWE" evidence="3">
    <location>
        <begin position="472"/>
        <end position="525"/>
    </location>
</feature>
<feature type="compositionally biased region" description="Low complexity" evidence="1">
    <location>
        <begin position="374"/>
        <end position="384"/>
    </location>
</feature>
<feature type="region of interest" description="Disordered" evidence="1">
    <location>
        <begin position="1"/>
        <end position="20"/>
    </location>
</feature>
<keyword evidence="5" id="KW-1185">Reference proteome</keyword>
<dbReference type="PANTHER" id="PTHR36855:SF1">
    <property type="entry name" value="PEROXISOME MEMBRANE ANCHOR PROTEIN PEX14P N-TERMINAL DOMAIN-CONTAINING PROTEIN"/>
    <property type="match status" value="1"/>
</dbReference>
<dbReference type="InParanoid" id="G4ZSR1"/>
<dbReference type="Proteomes" id="UP000002640">
    <property type="component" value="Unassembled WGS sequence"/>
</dbReference>
<dbReference type="RefSeq" id="XP_009530211.1">
    <property type="nucleotide sequence ID" value="XM_009531916.1"/>
</dbReference>
<accession>G4ZSR1</accession>
<feature type="compositionally biased region" description="Low complexity" evidence="1">
    <location>
        <begin position="174"/>
        <end position="183"/>
    </location>
</feature>
<proteinExistence type="predicted"/>
<evidence type="ECO:0000259" key="3">
    <source>
        <dbReference type="Pfam" id="PF17733"/>
    </source>
</evidence>
<evidence type="ECO:0000259" key="2">
    <source>
        <dbReference type="Pfam" id="PF09409"/>
    </source>
</evidence>
<sequence>MTKEEIQEAIERHENGGVSTSAATPAVVQPVAQPLQQQLATAAPMMMSAAVPMQMMQPQARYPPYVRVLWTLSSLRPMPPLLEAAKVQEEKEKEAKKDEALLAELTSVSSAIQKQTEELAKLSTSLNEKERDMQSKTLLAAQISSSLAEQGNAQSIAELKAEISTLKALLLSKKSESASDADANTSGKESGDKVKKQNAPGSKTTVPSSTTVNPQQPPVAVPKVVSKAERMEKALKKLRTENSLEQLKLSAGILSMYIKNLVENPDVPRYRRISPGNANFKQKIEPLKHHEELLKSIGFETTGLNMEWKWHTASKMTGAFDENIAILRALLKALQSLTNPKSSSTLSLEEIAHASLEEFFAQQDKNKQEGASSTTTTVTTTTTTTKEEKRSAASSGSSRFTNNSAPSGSASTSLDAFMARLEQQTSVSNISNSDSSVAKALSADVAAEDEEEKMPVPVTKSISPTVTAGGPSYPESFKEVMDLIQKGETVPGIRDIEDKLSVDSSALLSQQMQAGEAVAAKPWEKIKA</sequence>
<reference evidence="4 5" key="1">
    <citation type="journal article" date="2006" name="Science">
        <title>Phytophthora genome sequences uncover evolutionary origins and mechanisms of pathogenesis.</title>
        <authorList>
            <person name="Tyler B.M."/>
            <person name="Tripathy S."/>
            <person name="Zhang X."/>
            <person name="Dehal P."/>
            <person name="Jiang R.H."/>
            <person name="Aerts A."/>
            <person name="Arredondo F.D."/>
            <person name="Baxter L."/>
            <person name="Bensasson D."/>
            <person name="Beynon J.L."/>
            <person name="Chapman J."/>
            <person name="Damasceno C.M."/>
            <person name="Dorrance A.E."/>
            <person name="Dou D."/>
            <person name="Dickerman A.W."/>
            <person name="Dubchak I.L."/>
            <person name="Garbelotto M."/>
            <person name="Gijzen M."/>
            <person name="Gordon S.G."/>
            <person name="Govers F."/>
            <person name="Grunwald N.J."/>
            <person name="Huang W."/>
            <person name="Ivors K.L."/>
            <person name="Jones R.W."/>
            <person name="Kamoun S."/>
            <person name="Krampis K."/>
            <person name="Lamour K.H."/>
            <person name="Lee M.K."/>
            <person name="McDonald W.H."/>
            <person name="Medina M."/>
            <person name="Meijer H.J."/>
            <person name="Nordberg E.K."/>
            <person name="Maclean D.J."/>
            <person name="Ospina-Giraldo M.D."/>
            <person name="Morris P.F."/>
            <person name="Phuntumart V."/>
            <person name="Putnam N.H."/>
            <person name="Rash S."/>
            <person name="Rose J.K."/>
            <person name="Sakihama Y."/>
            <person name="Salamov A.A."/>
            <person name="Savidor A."/>
            <person name="Scheuring C.F."/>
            <person name="Smith B.M."/>
            <person name="Sobral B.W."/>
            <person name="Terry A."/>
            <person name="Torto-Alalibo T.A."/>
            <person name="Win J."/>
            <person name="Xu Z."/>
            <person name="Zhang H."/>
            <person name="Grigoriev I.V."/>
            <person name="Rokhsar D.S."/>
            <person name="Boore J.L."/>
        </authorList>
    </citation>
    <scope>NUCLEOTIDE SEQUENCE [LARGE SCALE GENOMIC DNA]</scope>
    <source>
        <strain evidence="4 5">P6497</strain>
    </source>
</reference>
<dbReference type="Pfam" id="PF09409">
    <property type="entry name" value="PUB"/>
    <property type="match status" value="1"/>
</dbReference>
<organism evidence="4 5">
    <name type="scientific">Phytophthora sojae (strain P6497)</name>
    <name type="common">Soybean stem and root rot agent</name>
    <name type="synonym">Phytophthora megasperma f. sp. glycines</name>
    <dbReference type="NCBI Taxonomy" id="1094619"/>
    <lineage>
        <taxon>Eukaryota</taxon>
        <taxon>Sar</taxon>
        <taxon>Stramenopiles</taxon>
        <taxon>Oomycota</taxon>
        <taxon>Peronosporomycetes</taxon>
        <taxon>Peronosporales</taxon>
        <taxon>Peronosporaceae</taxon>
        <taxon>Phytophthora</taxon>
    </lineage>
</organism>
<evidence type="ECO:0000256" key="1">
    <source>
        <dbReference type="SAM" id="MobiDB-lite"/>
    </source>
</evidence>
<dbReference type="Pfam" id="PF17733">
    <property type="entry name" value="KPWE_dom"/>
    <property type="match status" value="1"/>
</dbReference>
<dbReference type="InterPro" id="IPR036339">
    <property type="entry name" value="PUB-like_dom_sf"/>
</dbReference>
<feature type="region of interest" description="Disordered" evidence="1">
    <location>
        <begin position="174"/>
        <end position="225"/>
    </location>
</feature>
<feature type="compositionally biased region" description="Polar residues" evidence="1">
    <location>
        <begin position="392"/>
        <end position="411"/>
    </location>
</feature>
<dbReference type="GeneID" id="20659114"/>
<dbReference type="Gene3D" id="1.20.58.2190">
    <property type="match status" value="1"/>
</dbReference>
<dbReference type="SMR" id="G4ZSR1"/>
<dbReference type="STRING" id="1094619.G4ZSR1"/>
<dbReference type="AlphaFoldDB" id="G4ZSR1"/>
<dbReference type="InterPro" id="IPR040554">
    <property type="entry name" value="KPWE_PEX14_dom"/>
</dbReference>
<evidence type="ECO:0000313" key="5">
    <source>
        <dbReference type="Proteomes" id="UP000002640"/>
    </source>
</evidence>